<dbReference type="EMBL" id="SODV01000001">
    <property type="protein sequence ID" value="TDX01806.1"/>
    <property type="molecule type" value="Genomic_DNA"/>
</dbReference>
<dbReference type="GO" id="GO:0003677">
    <property type="term" value="F:DNA binding"/>
    <property type="evidence" value="ECO:0007669"/>
    <property type="project" value="InterPro"/>
</dbReference>
<evidence type="ECO:0000313" key="3">
    <source>
        <dbReference type="Proteomes" id="UP000294498"/>
    </source>
</evidence>
<evidence type="ECO:0000259" key="1">
    <source>
        <dbReference type="PROSITE" id="PS50112"/>
    </source>
</evidence>
<dbReference type="Gene3D" id="3.40.970.30">
    <property type="entry name" value="yp_829618.1 like domains"/>
    <property type="match status" value="1"/>
</dbReference>
<proteinExistence type="predicted"/>
<accession>A0A4R8DV01</accession>
<dbReference type="RefSeq" id="WP_133994444.1">
    <property type="nucleotide sequence ID" value="NZ_SODV01000001.1"/>
</dbReference>
<gene>
    <name evidence="2" type="ORF">EDB95_2849</name>
</gene>
<dbReference type="InterPro" id="IPR035965">
    <property type="entry name" value="PAS-like_dom_sf"/>
</dbReference>
<dbReference type="Proteomes" id="UP000294498">
    <property type="component" value="Unassembled WGS sequence"/>
</dbReference>
<dbReference type="GO" id="GO:0006355">
    <property type="term" value="P:regulation of DNA-templated transcription"/>
    <property type="evidence" value="ECO:0007669"/>
    <property type="project" value="InterPro"/>
</dbReference>
<reference evidence="2 3" key="1">
    <citation type="submission" date="2019-03" db="EMBL/GenBank/DDBJ databases">
        <title>Genomic Encyclopedia of Type Strains, Phase IV (KMG-IV): sequencing the most valuable type-strain genomes for metagenomic binning, comparative biology and taxonomic classification.</title>
        <authorList>
            <person name="Goeker M."/>
        </authorList>
    </citation>
    <scope>NUCLEOTIDE SEQUENCE [LARGE SCALE GENOMIC DNA]</scope>
    <source>
        <strain evidence="2 3">DSM 100059</strain>
    </source>
</reference>
<dbReference type="InterPro" id="IPR036388">
    <property type="entry name" value="WH-like_DNA-bd_sf"/>
</dbReference>
<dbReference type="Pfam" id="PF25056">
    <property type="entry name" value="DUF7793"/>
    <property type="match status" value="1"/>
</dbReference>
<dbReference type="InterPro" id="IPR056695">
    <property type="entry name" value="DUF7793"/>
</dbReference>
<dbReference type="InterPro" id="IPR000014">
    <property type="entry name" value="PAS"/>
</dbReference>
<sequence length="308" mass="34681">MSYVFRTPFVDYTLHAQSILEAAYKENIPLINKEMAVRIVADRLSLQRGKPCRLLMHTPTSVDFSAPARSYLASSSGTEGIAAAAVLVNHWTEQIALRFILCVKRSSFPMDIFRDRQKAIEWLLERDLGEVHPGAELITDGLQRYDHLFFKDPHAKLTYDHREVITKVNEAFCVLTGYRSDELLGQPFSMLTRDEFVLYDRQGLVVPAQLELSPFPVGRDGFQDMLVVVIHYERVVPASAAVKTYGLKEEDLRILRFLSQGMTSVEIGGVLGKSFRTVDGRRAVICKKLGVRNVKALLPKAKELGLLG</sequence>
<dbReference type="SUPFAM" id="SSF55785">
    <property type="entry name" value="PYP-like sensor domain (PAS domain)"/>
    <property type="match status" value="1"/>
</dbReference>
<feature type="domain" description="PAS" evidence="1">
    <location>
        <begin position="157"/>
        <end position="186"/>
    </location>
</feature>
<dbReference type="PROSITE" id="PS50112">
    <property type="entry name" value="PAS"/>
    <property type="match status" value="1"/>
</dbReference>
<dbReference type="Gene3D" id="1.10.10.10">
    <property type="entry name" value="Winged helix-like DNA-binding domain superfamily/Winged helix DNA-binding domain"/>
    <property type="match status" value="1"/>
</dbReference>
<evidence type="ECO:0000313" key="2">
    <source>
        <dbReference type="EMBL" id="TDX01806.1"/>
    </source>
</evidence>
<keyword evidence="3" id="KW-1185">Reference proteome</keyword>
<organism evidence="2 3">
    <name type="scientific">Dinghuibacter silviterrae</name>
    <dbReference type="NCBI Taxonomy" id="1539049"/>
    <lineage>
        <taxon>Bacteria</taxon>
        <taxon>Pseudomonadati</taxon>
        <taxon>Bacteroidota</taxon>
        <taxon>Chitinophagia</taxon>
        <taxon>Chitinophagales</taxon>
        <taxon>Chitinophagaceae</taxon>
        <taxon>Dinghuibacter</taxon>
    </lineage>
</organism>
<dbReference type="SUPFAM" id="SSF46894">
    <property type="entry name" value="C-terminal effector domain of the bipartite response regulators"/>
    <property type="match status" value="1"/>
</dbReference>
<name>A0A4R8DV01_9BACT</name>
<protein>
    <submittedName>
        <fullName evidence="2">PAS domain S-box-containing protein</fullName>
    </submittedName>
</protein>
<comment type="caution">
    <text evidence="2">The sequence shown here is derived from an EMBL/GenBank/DDBJ whole genome shotgun (WGS) entry which is preliminary data.</text>
</comment>
<dbReference type="AlphaFoldDB" id="A0A4R8DV01"/>
<dbReference type="Gene3D" id="3.30.450.20">
    <property type="entry name" value="PAS domain"/>
    <property type="match status" value="1"/>
</dbReference>
<dbReference type="CDD" id="cd00130">
    <property type="entry name" value="PAS"/>
    <property type="match status" value="1"/>
</dbReference>
<dbReference type="NCBIfam" id="TIGR00229">
    <property type="entry name" value="sensory_box"/>
    <property type="match status" value="1"/>
</dbReference>
<dbReference type="InterPro" id="IPR000792">
    <property type="entry name" value="Tscrpt_reg_LuxR_C"/>
</dbReference>
<dbReference type="InterPro" id="IPR016032">
    <property type="entry name" value="Sig_transdc_resp-reg_C-effctor"/>
</dbReference>
<dbReference type="SMART" id="SM00421">
    <property type="entry name" value="HTH_LUXR"/>
    <property type="match status" value="1"/>
</dbReference>
<dbReference type="OrthoDB" id="965844at2"/>